<keyword evidence="1" id="KW-0472">Membrane</keyword>
<gene>
    <name evidence="2" type="ORF">FRACYDRAFT_245643</name>
</gene>
<dbReference type="InParanoid" id="A0A1E7F0K7"/>
<protein>
    <submittedName>
        <fullName evidence="2">Uncharacterized protein</fullName>
    </submittedName>
</protein>
<feature type="transmembrane region" description="Helical" evidence="1">
    <location>
        <begin position="33"/>
        <end position="55"/>
    </location>
</feature>
<organism evidence="2 3">
    <name type="scientific">Fragilariopsis cylindrus CCMP1102</name>
    <dbReference type="NCBI Taxonomy" id="635003"/>
    <lineage>
        <taxon>Eukaryota</taxon>
        <taxon>Sar</taxon>
        <taxon>Stramenopiles</taxon>
        <taxon>Ochrophyta</taxon>
        <taxon>Bacillariophyta</taxon>
        <taxon>Bacillariophyceae</taxon>
        <taxon>Bacillariophycidae</taxon>
        <taxon>Bacillariales</taxon>
        <taxon>Bacillariaceae</taxon>
        <taxon>Fragilariopsis</taxon>
    </lineage>
</organism>
<dbReference type="AlphaFoldDB" id="A0A1E7F0K7"/>
<name>A0A1E7F0K7_9STRA</name>
<proteinExistence type="predicted"/>
<keyword evidence="1" id="KW-0812">Transmembrane</keyword>
<sequence>MTVYARYRLEKSAKEVKIERVVLDKSVRGQGQAVMIMILLCLGYASFYDLVMQALELLSGSFQSRPTLNFVFMAIGFLLLRLSAKFKIWFYSSGIVDSEPFYNQFKETKLFRLKLANSYSATCMRFVAISRQELINSLPSVIQIEGVNPSPIFRSMLTVGLTPLLSQDEIDS</sequence>
<dbReference type="Proteomes" id="UP000095751">
    <property type="component" value="Unassembled WGS sequence"/>
</dbReference>
<feature type="transmembrane region" description="Helical" evidence="1">
    <location>
        <begin position="67"/>
        <end position="84"/>
    </location>
</feature>
<dbReference type="EMBL" id="KV784368">
    <property type="protein sequence ID" value="OEU11333.1"/>
    <property type="molecule type" value="Genomic_DNA"/>
</dbReference>
<reference evidence="2 3" key="1">
    <citation type="submission" date="2016-09" db="EMBL/GenBank/DDBJ databases">
        <title>Extensive genetic diversity and differential bi-allelic expression allows diatom success in the polar Southern Ocean.</title>
        <authorList>
            <consortium name="DOE Joint Genome Institute"/>
            <person name="Mock T."/>
            <person name="Otillar R.P."/>
            <person name="Strauss J."/>
            <person name="Dupont C."/>
            <person name="Frickenhaus S."/>
            <person name="Maumus F."/>
            <person name="Mcmullan M."/>
            <person name="Sanges R."/>
            <person name="Schmutz J."/>
            <person name="Toseland A."/>
            <person name="Valas R."/>
            <person name="Veluchamy A."/>
            <person name="Ward B.J."/>
            <person name="Allen A."/>
            <person name="Barry K."/>
            <person name="Falciatore A."/>
            <person name="Ferrante M."/>
            <person name="Fortunato A.E."/>
            <person name="Gloeckner G."/>
            <person name="Gruber A."/>
            <person name="Hipkin R."/>
            <person name="Janech M."/>
            <person name="Kroth P."/>
            <person name="Leese F."/>
            <person name="Lindquist E."/>
            <person name="Lyon B.R."/>
            <person name="Martin J."/>
            <person name="Mayer C."/>
            <person name="Parker M."/>
            <person name="Quesneville H."/>
            <person name="Raymond J."/>
            <person name="Uhlig C."/>
            <person name="Valentin K.U."/>
            <person name="Worden A.Z."/>
            <person name="Armbrust E.V."/>
            <person name="Bowler C."/>
            <person name="Green B."/>
            <person name="Moulton V."/>
            <person name="Van Oosterhout C."/>
            <person name="Grigoriev I."/>
        </authorList>
    </citation>
    <scope>NUCLEOTIDE SEQUENCE [LARGE SCALE GENOMIC DNA]</scope>
    <source>
        <strain evidence="2 3">CCMP1102</strain>
    </source>
</reference>
<evidence type="ECO:0000256" key="1">
    <source>
        <dbReference type="SAM" id="Phobius"/>
    </source>
</evidence>
<keyword evidence="1" id="KW-1133">Transmembrane helix</keyword>
<evidence type="ECO:0000313" key="3">
    <source>
        <dbReference type="Proteomes" id="UP000095751"/>
    </source>
</evidence>
<keyword evidence="3" id="KW-1185">Reference proteome</keyword>
<accession>A0A1E7F0K7</accession>
<evidence type="ECO:0000313" key="2">
    <source>
        <dbReference type="EMBL" id="OEU11333.1"/>
    </source>
</evidence>
<dbReference type="KEGG" id="fcy:FRACYDRAFT_245643"/>